<dbReference type="GO" id="GO:0008168">
    <property type="term" value="F:methyltransferase activity"/>
    <property type="evidence" value="ECO:0007669"/>
    <property type="project" value="UniProtKB-KW"/>
</dbReference>
<dbReference type="Proteomes" id="UP001199795">
    <property type="component" value="Unassembled WGS sequence"/>
</dbReference>
<sequence>MNKFNSSYVGLRYDLLQFIEGENLSVLDVGCATGVNGNFLIDNNLSKKIIGIELDSKMAKKAALTYDNVFVGDLNSVDFINHILNNTKSFDYIIFGDILEHLIDPFYALKELSKVLNKNGRIIISVPNIAHLELFMQVFIKGTWPKNERGIFDKTHLSWFTRKDIQKLIIKAGLETITYQRKLRGRDANPKFNILTKIVKVINKDWVTFQHIIVCKHGK</sequence>
<dbReference type="SUPFAM" id="SSF53335">
    <property type="entry name" value="S-adenosyl-L-methionine-dependent methyltransferases"/>
    <property type="match status" value="1"/>
</dbReference>
<comment type="caution">
    <text evidence="1">The sequence shown here is derived from an EMBL/GenBank/DDBJ whole genome shotgun (WGS) entry which is preliminary data.</text>
</comment>
<reference evidence="1" key="1">
    <citation type="submission" date="2022-01" db="EMBL/GenBank/DDBJ databases">
        <title>Draft genome sequence of Sabulilitoribacter arenilitoris KCTC 52401.</title>
        <authorList>
            <person name="Oh J.-S."/>
        </authorList>
    </citation>
    <scope>NUCLEOTIDE SEQUENCE</scope>
    <source>
        <strain evidence="1">HMF6543</strain>
    </source>
</reference>
<organism evidence="1 2">
    <name type="scientific">Wocania arenilitoris</name>
    <dbReference type="NCBI Taxonomy" id="2044858"/>
    <lineage>
        <taxon>Bacteria</taxon>
        <taxon>Pseudomonadati</taxon>
        <taxon>Bacteroidota</taxon>
        <taxon>Flavobacteriia</taxon>
        <taxon>Flavobacteriales</taxon>
        <taxon>Flavobacteriaceae</taxon>
        <taxon>Wocania</taxon>
    </lineage>
</organism>
<gene>
    <name evidence="1" type="ORF">L3X37_11345</name>
</gene>
<keyword evidence="1" id="KW-0489">Methyltransferase</keyword>
<dbReference type="AlphaFoldDB" id="A0AAE3EQV1"/>
<dbReference type="PANTHER" id="PTHR43861">
    <property type="entry name" value="TRANS-ACONITATE 2-METHYLTRANSFERASE-RELATED"/>
    <property type="match status" value="1"/>
</dbReference>
<keyword evidence="2" id="KW-1185">Reference proteome</keyword>
<keyword evidence="1" id="KW-0808">Transferase</keyword>
<dbReference type="EMBL" id="JAKKDU010000013">
    <property type="protein sequence ID" value="MCF7568952.1"/>
    <property type="molecule type" value="Genomic_DNA"/>
</dbReference>
<name>A0AAE3EQV1_9FLAO</name>
<dbReference type="Pfam" id="PF13489">
    <property type="entry name" value="Methyltransf_23"/>
    <property type="match status" value="1"/>
</dbReference>
<proteinExistence type="predicted"/>
<dbReference type="Gene3D" id="3.40.50.150">
    <property type="entry name" value="Vaccinia Virus protein VP39"/>
    <property type="match status" value="1"/>
</dbReference>
<dbReference type="RefSeq" id="WP_237240288.1">
    <property type="nucleotide sequence ID" value="NZ_JAKKDU010000013.1"/>
</dbReference>
<evidence type="ECO:0000313" key="2">
    <source>
        <dbReference type="Proteomes" id="UP001199795"/>
    </source>
</evidence>
<accession>A0AAE3EQV1</accession>
<dbReference type="InterPro" id="IPR029063">
    <property type="entry name" value="SAM-dependent_MTases_sf"/>
</dbReference>
<protein>
    <submittedName>
        <fullName evidence="1">Class I SAM-dependent methyltransferase</fullName>
    </submittedName>
</protein>
<dbReference type="CDD" id="cd02440">
    <property type="entry name" value="AdoMet_MTases"/>
    <property type="match status" value="1"/>
</dbReference>
<dbReference type="PANTHER" id="PTHR43861:SF6">
    <property type="entry name" value="METHYLTRANSFERASE TYPE 11"/>
    <property type="match status" value="1"/>
</dbReference>
<dbReference type="GO" id="GO:0032259">
    <property type="term" value="P:methylation"/>
    <property type="evidence" value="ECO:0007669"/>
    <property type="project" value="UniProtKB-KW"/>
</dbReference>
<evidence type="ECO:0000313" key="1">
    <source>
        <dbReference type="EMBL" id="MCF7568952.1"/>
    </source>
</evidence>